<name>A0A4Z0AA20_9AGAM</name>
<dbReference type="EMBL" id="SFCI01000004">
    <property type="protein sequence ID" value="TFY83922.1"/>
    <property type="molecule type" value="Genomic_DNA"/>
</dbReference>
<dbReference type="PRINTS" id="PR00420">
    <property type="entry name" value="RNGMNOXGNASE"/>
</dbReference>
<dbReference type="AlphaFoldDB" id="A0A4Z0AA20"/>
<sequence length="481" mass="53444">MTMPGFHEARAPSIPKKATLAIDFLIVGAGIAGLSCAVALRRVGHRVTVVEKEPSIDGSQYHAGGSRMPPNMTKVFYHWGMGDKIMEPGVISERVVMQQYRSGTMLGSHRWDKEMLEEAGGEFVFIHHAKLRRILYETALELGATIRFRSKVVEVSEDSRSVTLSSGEELRADVVIGADGVHGPCRLAVDEEADSGRPSGLMMFNAIIPGESMRTDPDLAPLLDGEFISLWVWFGENHCALCFPIAKSDDCAFYFYAPDEGNAQDVWNDMVSAKEVSDHATVSDAERRLKKLARLARQPSRIRCTEWPDLDDWVHESGRLVVVGEAAHPFPPGSIQGSSMSLEDASTLAKLFSHLISYDQIESFLYAFQELRQGRVKKNRITDMANIYFMTMSGEESRQRDKAMLAMQSKGQNVLGGDDGNKQQWDENRDTFDYDAEDEADNWWVQWGLLRERAKASSTLANASSGVLAFPIITTESSPVP</sequence>
<dbReference type="Proteomes" id="UP000298061">
    <property type="component" value="Unassembled WGS sequence"/>
</dbReference>
<comment type="similarity">
    <text evidence="1">Belongs to the paxM FAD-dependent monooxygenase family.</text>
</comment>
<evidence type="ECO:0000256" key="4">
    <source>
        <dbReference type="ARBA" id="ARBA00023002"/>
    </source>
</evidence>
<gene>
    <name evidence="7" type="ORF">EWM64_g92</name>
</gene>
<dbReference type="GO" id="GO:0071949">
    <property type="term" value="F:FAD binding"/>
    <property type="evidence" value="ECO:0007669"/>
    <property type="project" value="InterPro"/>
</dbReference>
<organism evidence="7 8">
    <name type="scientific">Hericium alpestre</name>
    <dbReference type="NCBI Taxonomy" id="135208"/>
    <lineage>
        <taxon>Eukaryota</taxon>
        <taxon>Fungi</taxon>
        <taxon>Dikarya</taxon>
        <taxon>Basidiomycota</taxon>
        <taxon>Agaricomycotina</taxon>
        <taxon>Agaricomycetes</taxon>
        <taxon>Russulales</taxon>
        <taxon>Hericiaceae</taxon>
        <taxon>Hericium</taxon>
    </lineage>
</organism>
<dbReference type="Pfam" id="PF01494">
    <property type="entry name" value="FAD_binding_3"/>
    <property type="match status" value="1"/>
</dbReference>
<dbReference type="InterPro" id="IPR036188">
    <property type="entry name" value="FAD/NAD-bd_sf"/>
</dbReference>
<evidence type="ECO:0000256" key="3">
    <source>
        <dbReference type="ARBA" id="ARBA00022827"/>
    </source>
</evidence>
<dbReference type="GO" id="GO:0004497">
    <property type="term" value="F:monooxygenase activity"/>
    <property type="evidence" value="ECO:0007669"/>
    <property type="project" value="UniProtKB-KW"/>
</dbReference>
<keyword evidence="3" id="KW-0274">FAD</keyword>
<accession>A0A4Z0AA20</accession>
<proteinExistence type="inferred from homology"/>
<dbReference type="OrthoDB" id="5428495at2759"/>
<evidence type="ECO:0000256" key="5">
    <source>
        <dbReference type="ARBA" id="ARBA00023033"/>
    </source>
</evidence>
<protein>
    <recommendedName>
        <fullName evidence="6">FAD-binding domain-containing protein</fullName>
    </recommendedName>
</protein>
<evidence type="ECO:0000313" key="7">
    <source>
        <dbReference type="EMBL" id="TFY83922.1"/>
    </source>
</evidence>
<reference evidence="7 8" key="1">
    <citation type="submission" date="2019-02" db="EMBL/GenBank/DDBJ databases">
        <title>Genome sequencing of the rare red list fungi Hericium alpestre (H. flagellum).</title>
        <authorList>
            <person name="Buettner E."/>
            <person name="Kellner H."/>
        </authorList>
    </citation>
    <scope>NUCLEOTIDE SEQUENCE [LARGE SCALE GENOMIC DNA]</scope>
    <source>
        <strain evidence="7 8">DSM 108284</strain>
    </source>
</reference>
<keyword evidence="2" id="KW-0285">Flavoprotein</keyword>
<keyword evidence="5" id="KW-0503">Monooxygenase</keyword>
<dbReference type="PANTHER" id="PTHR13789">
    <property type="entry name" value="MONOOXYGENASE"/>
    <property type="match status" value="1"/>
</dbReference>
<evidence type="ECO:0000256" key="1">
    <source>
        <dbReference type="ARBA" id="ARBA00007992"/>
    </source>
</evidence>
<dbReference type="PANTHER" id="PTHR13789:SF236">
    <property type="entry name" value="MONOOXYGENASE, PUTATIVE (AFU_ORTHOLOGUE AFUA_6G12060)-RELATED"/>
    <property type="match status" value="1"/>
</dbReference>
<dbReference type="Gene3D" id="3.50.50.60">
    <property type="entry name" value="FAD/NAD(P)-binding domain"/>
    <property type="match status" value="1"/>
</dbReference>
<dbReference type="InterPro" id="IPR002938">
    <property type="entry name" value="FAD-bd"/>
</dbReference>
<evidence type="ECO:0000256" key="2">
    <source>
        <dbReference type="ARBA" id="ARBA00022630"/>
    </source>
</evidence>
<dbReference type="SUPFAM" id="SSF51905">
    <property type="entry name" value="FAD/NAD(P)-binding domain"/>
    <property type="match status" value="1"/>
</dbReference>
<dbReference type="InterPro" id="IPR050493">
    <property type="entry name" value="FAD-dep_Monooxygenase_BioMet"/>
</dbReference>
<keyword evidence="8" id="KW-1185">Reference proteome</keyword>
<comment type="caution">
    <text evidence="7">The sequence shown here is derived from an EMBL/GenBank/DDBJ whole genome shotgun (WGS) entry which is preliminary data.</text>
</comment>
<evidence type="ECO:0000313" key="8">
    <source>
        <dbReference type="Proteomes" id="UP000298061"/>
    </source>
</evidence>
<feature type="domain" description="FAD-binding" evidence="6">
    <location>
        <begin position="23"/>
        <end position="377"/>
    </location>
</feature>
<evidence type="ECO:0000259" key="6">
    <source>
        <dbReference type="Pfam" id="PF01494"/>
    </source>
</evidence>
<keyword evidence="4" id="KW-0560">Oxidoreductase</keyword>
<dbReference type="STRING" id="135208.A0A4Z0AA20"/>